<dbReference type="RefSeq" id="WP_246139014.1">
    <property type="nucleotide sequence ID" value="NZ_VLLI01000008.1"/>
</dbReference>
<evidence type="ECO:0000259" key="4">
    <source>
        <dbReference type="Pfam" id="PF00703"/>
    </source>
</evidence>
<dbReference type="InterPro" id="IPR008979">
    <property type="entry name" value="Galactose-bd-like_sf"/>
</dbReference>
<reference evidence="8 9" key="1">
    <citation type="submission" date="2019-07" db="EMBL/GenBank/DDBJ databases">
        <title>Genomic Encyclopedia of Archaeal and Bacterial Type Strains, Phase II (KMG-II): from individual species to whole genera.</title>
        <authorList>
            <person name="Goeker M."/>
        </authorList>
    </citation>
    <scope>NUCLEOTIDE SEQUENCE [LARGE SCALE GENOMIC DNA]</scope>
    <source>
        <strain evidence="8 9">ATCC BAA-1854</strain>
    </source>
</reference>
<keyword evidence="2 8" id="KW-0378">Hydrolase</keyword>
<evidence type="ECO:0000259" key="6">
    <source>
        <dbReference type="Pfam" id="PF18368"/>
    </source>
</evidence>
<evidence type="ECO:0000313" key="8">
    <source>
        <dbReference type="EMBL" id="TWI98764.1"/>
    </source>
</evidence>
<feature type="domain" description="Exo-beta-D-glucosaminidase Ig-fold" evidence="6">
    <location>
        <begin position="797"/>
        <end position="900"/>
    </location>
</feature>
<dbReference type="Pfam" id="PF00703">
    <property type="entry name" value="Glyco_hydro_2"/>
    <property type="match status" value="1"/>
</dbReference>
<dbReference type="PANTHER" id="PTHR43536:SF1">
    <property type="entry name" value="MANNOSYLGLYCOPROTEIN ENDO-BETA-MANNOSIDASE"/>
    <property type="match status" value="1"/>
</dbReference>
<comment type="caution">
    <text evidence="8">The sequence shown here is derived from an EMBL/GenBank/DDBJ whole genome shotgun (WGS) entry which is preliminary data.</text>
</comment>
<name>A0A562U056_9SPHI</name>
<keyword evidence="9" id="KW-1185">Reference proteome</keyword>
<accession>A0A562U056</accession>
<dbReference type="Pfam" id="PF02836">
    <property type="entry name" value="Glyco_hydro_2_C"/>
    <property type="match status" value="1"/>
</dbReference>
<dbReference type="AlphaFoldDB" id="A0A562U056"/>
<feature type="domain" description="Beta-mannosidase-like galactose-binding" evidence="7">
    <location>
        <begin position="86"/>
        <end position="245"/>
    </location>
</feature>
<dbReference type="Gene3D" id="2.60.120.260">
    <property type="entry name" value="Galactose-binding domain-like"/>
    <property type="match status" value="1"/>
</dbReference>
<dbReference type="Gene3D" id="2.60.40.10">
    <property type="entry name" value="Immunoglobulins"/>
    <property type="match status" value="2"/>
</dbReference>
<dbReference type="SUPFAM" id="SSF51445">
    <property type="entry name" value="(Trans)glycosidases"/>
    <property type="match status" value="1"/>
</dbReference>
<dbReference type="InterPro" id="IPR054593">
    <property type="entry name" value="Beta-mannosidase-like_N2"/>
</dbReference>
<dbReference type="PANTHER" id="PTHR43536">
    <property type="entry name" value="MANNOSYLGLYCOPROTEIN ENDO-BETA-MANNOSIDASE"/>
    <property type="match status" value="1"/>
</dbReference>
<dbReference type="Proteomes" id="UP000317010">
    <property type="component" value="Unassembled WGS sequence"/>
</dbReference>
<evidence type="ECO:0000313" key="9">
    <source>
        <dbReference type="Proteomes" id="UP000317010"/>
    </source>
</evidence>
<dbReference type="Pfam" id="PF22666">
    <property type="entry name" value="Glyco_hydro_2_N2"/>
    <property type="match status" value="1"/>
</dbReference>
<gene>
    <name evidence="8" type="ORF">JN11_02952</name>
</gene>
<sequence>MALILQWICTFINHPNSQLMHHLRNHLSKLSVSLKSVFLLTLLFIGIQKSSAQTVYELNSGWKYAPIKTVGDKGEAISALNYSLKGWYPAVVPGTVLTSQIANKQIPDPFYGMNNKLIPEIYKTGRDYYTYWFVKDFKELPATGSQQVYLNFRGVNYSFDVFLNGHKLNVRSHEGMFLRANYNITSWLAKSGNNRLAVIVYPVDVVGNPNGGQGGDGTIARNVSLQYTAGWDWIKAIGDRNTGIWDKVTIEKTGAVKIIDPHVITLVPGVRQVEGVQQPAIIKVSADLQNATNKTVTGVLKYNLDGVPVAKKVTLKPNATQTVQLADYSLKNPKLWWPNGYGPQNLYNLQLQFVTAGNQLSDKKNIEVGVRELTSEWNAHTRSRQTNVNGQKIFVKGGNWIVSDELLRLSKERYDAEVRFHRDMNLNLIRVWGGGLTERPEFYEACDKYGILVFQDMWGSGDCNGRWVDPMKLEDQATRRKYPDNHPLFLESVKDQVKMLRNYASLAIWCGGNEITPPDDILAAIRDTIMPKLDNTRWFVDFSNSTAMSQDSTGVNSDGPYGIQPLSTFWQHRTYPFNSEVGSVGIGDIESLKRFIPAANLVIPEEENGKNKVKYDSVWEYHTYIGYHYTDNYGKPKDVADFAAKAQLVNYDQYRGLMEGFSSHMWDWYTGVIIWKTQNPWTAMRGQMYDYYLDPNACLYGLHSGSEPVHIMYNAIDGTVSTVNNTFKAKQKITVSIKLFDINGAETSLAKIYKDSIATGSAAVTNIQKAVAEASNSKGVFLSLRLIDPNNKIISDNFYWLPDNTGNYSGLQQMKPAQLSVSAKQITKGKVEVTLSNNKNAPVAFFNRLSLVNPVTKKRILPVFYSDNYVSVLPGEVKKVTIDYNLPVTNAQVAISGWNLPEKWIAIK</sequence>
<organism evidence="8 9">
    <name type="scientific">Mucilaginibacter frigoritolerans</name>
    <dbReference type="NCBI Taxonomy" id="652788"/>
    <lineage>
        <taxon>Bacteria</taxon>
        <taxon>Pseudomonadati</taxon>
        <taxon>Bacteroidota</taxon>
        <taxon>Sphingobacteriia</taxon>
        <taxon>Sphingobacteriales</taxon>
        <taxon>Sphingobacteriaceae</taxon>
        <taxon>Mucilaginibacter</taxon>
    </lineage>
</organism>
<dbReference type="Pfam" id="PF18368">
    <property type="entry name" value="Ig_GlcNase"/>
    <property type="match status" value="1"/>
</dbReference>
<evidence type="ECO:0000259" key="5">
    <source>
        <dbReference type="Pfam" id="PF02836"/>
    </source>
</evidence>
<dbReference type="SUPFAM" id="SSF49303">
    <property type="entry name" value="beta-Galactosidase/glucuronidase domain"/>
    <property type="match status" value="3"/>
</dbReference>
<dbReference type="SUPFAM" id="SSF49785">
    <property type="entry name" value="Galactose-binding domain-like"/>
    <property type="match status" value="1"/>
</dbReference>
<evidence type="ECO:0000256" key="1">
    <source>
        <dbReference type="ARBA" id="ARBA00007401"/>
    </source>
</evidence>
<dbReference type="InterPro" id="IPR006103">
    <property type="entry name" value="Glyco_hydro_2_cat"/>
</dbReference>
<evidence type="ECO:0000259" key="7">
    <source>
        <dbReference type="Pfam" id="PF22666"/>
    </source>
</evidence>
<keyword evidence="3" id="KW-0326">Glycosidase</keyword>
<feature type="domain" description="Glycoside hydrolase family 2 catalytic" evidence="5">
    <location>
        <begin position="438"/>
        <end position="545"/>
    </location>
</feature>
<dbReference type="InterPro" id="IPR013783">
    <property type="entry name" value="Ig-like_fold"/>
</dbReference>
<dbReference type="Gene3D" id="3.20.20.80">
    <property type="entry name" value="Glycosidases"/>
    <property type="match status" value="1"/>
</dbReference>
<dbReference type="GO" id="GO:0005975">
    <property type="term" value="P:carbohydrate metabolic process"/>
    <property type="evidence" value="ECO:0007669"/>
    <property type="project" value="InterPro"/>
</dbReference>
<dbReference type="InterPro" id="IPR017853">
    <property type="entry name" value="GH"/>
</dbReference>
<dbReference type="InterPro" id="IPR043534">
    <property type="entry name" value="EBDG/EBM"/>
</dbReference>
<dbReference type="InterPro" id="IPR036156">
    <property type="entry name" value="Beta-gal/glucu_dom_sf"/>
</dbReference>
<proteinExistence type="inferred from homology"/>
<evidence type="ECO:0000256" key="2">
    <source>
        <dbReference type="ARBA" id="ARBA00022801"/>
    </source>
</evidence>
<comment type="similarity">
    <text evidence="1">Belongs to the glycosyl hydrolase 2 family.</text>
</comment>
<feature type="domain" description="Glycoside hydrolase family 2 immunoglobulin-like beta-sandwich" evidence="4">
    <location>
        <begin position="278"/>
        <end position="371"/>
    </location>
</feature>
<evidence type="ECO:0000256" key="3">
    <source>
        <dbReference type="ARBA" id="ARBA00023295"/>
    </source>
</evidence>
<protein>
    <submittedName>
        <fullName evidence="8">Glycosyl hydrolase family 2</fullName>
    </submittedName>
</protein>
<dbReference type="InterPro" id="IPR006102">
    <property type="entry name" value="Ig-like_GH2"/>
</dbReference>
<dbReference type="InterPro" id="IPR041351">
    <property type="entry name" value="Ig_GlcNase"/>
</dbReference>
<dbReference type="GO" id="GO:0004553">
    <property type="term" value="F:hydrolase activity, hydrolyzing O-glycosyl compounds"/>
    <property type="evidence" value="ECO:0007669"/>
    <property type="project" value="InterPro"/>
</dbReference>
<dbReference type="EMBL" id="VLLI01000008">
    <property type="protein sequence ID" value="TWI98764.1"/>
    <property type="molecule type" value="Genomic_DNA"/>
</dbReference>